<dbReference type="STRING" id="667725.A0A0L0F4K1"/>
<dbReference type="EMBL" id="KQ248490">
    <property type="protein sequence ID" value="KNC71592.1"/>
    <property type="molecule type" value="Genomic_DNA"/>
</dbReference>
<dbReference type="eggNOG" id="KOG1249">
    <property type="taxonomic scope" value="Eukaryota"/>
</dbReference>
<evidence type="ECO:0000313" key="3">
    <source>
        <dbReference type="Proteomes" id="UP000054560"/>
    </source>
</evidence>
<dbReference type="GO" id="GO:0005525">
    <property type="term" value="F:GTP binding"/>
    <property type="evidence" value="ECO:0007669"/>
    <property type="project" value="InterPro"/>
</dbReference>
<proteinExistence type="predicted"/>
<dbReference type="InterPro" id="IPR027417">
    <property type="entry name" value="P-loop_NTPase"/>
</dbReference>
<gene>
    <name evidence="2" type="ORF">SARC_15870</name>
</gene>
<feature type="non-terminal residue" evidence="2">
    <location>
        <position position="171"/>
    </location>
</feature>
<protein>
    <recommendedName>
        <fullName evidence="1">G domain-containing protein</fullName>
    </recommendedName>
</protein>
<evidence type="ECO:0000313" key="2">
    <source>
        <dbReference type="EMBL" id="KNC71592.1"/>
    </source>
</evidence>
<dbReference type="PANTHER" id="PTHR46406">
    <property type="entry name" value="NITRIC OXIDE-ASSOCIATED PROTEIN 1"/>
    <property type="match status" value="1"/>
</dbReference>
<feature type="domain" description="G" evidence="1">
    <location>
        <begin position="133"/>
        <end position="168"/>
    </location>
</feature>
<reference evidence="2 3" key="1">
    <citation type="submission" date="2011-02" db="EMBL/GenBank/DDBJ databases">
        <title>The Genome Sequence of Sphaeroforma arctica JP610.</title>
        <authorList>
            <consortium name="The Broad Institute Genome Sequencing Platform"/>
            <person name="Russ C."/>
            <person name="Cuomo C."/>
            <person name="Young S.K."/>
            <person name="Zeng Q."/>
            <person name="Gargeya S."/>
            <person name="Alvarado L."/>
            <person name="Berlin A."/>
            <person name="Chapman S.B."/>
            <person name="Chen Z."/>
            <person name="Freedman E."/>
            <person name="Gellesch M."/>
            <person name="Goldberg J."/>
            <person name="Griggs A."/>
            <person name="Gujja S."/>
            <person name="Heilman E."/>
            <person name="Heiman D."/>
            <person name="Howarth C."/>
            <person name="Mehta T."/>
            <person name="Neiman D."/>
            <person name="Pearson M."/>
            <person name="Roberts A."/>
            <person name="Saif S."/>
            <person name="Shea T."/>
            <person name="Shenoy N."/>
            <person name="Sisk P."/>
            <person name="Stolte C."/>
            <person name="Sykes S."/>
            <person name="White J."/>
            <person name="Yandava C."/>
            <person name="Burger G."/>
            <person name="Gray M.W."/>
            <person name="Holland P.W.H."/>
            <person name="King N."/>
            <person name="Lang F.B.F."/>
            <person name="Roger A.J."/>
            <person name="Ruiz-Trillo I."/>
            <person name="Haas B."/>
            <person name="Nusbaum C."/>
            <person name="Birren B."/>
        </authorList>
    </citation>
    <scope>NUCLEOTIDE SEQUENCE [LARGE SCALE GENOMIC DNA]</scope>
    <source>
        <strain evidence="2 3">JP610</strain>
    </source>
</reference>
<keyword evidence="3" id="KW-1185">Reference proteome</keyword>
<dbReference type="InterPro" id="IPR052807">
    <property type="entry name" value="Mito_transl_resp_regulator"/>
</dbReference>
<organism evidence="2 3">
    <name type="scientific">Sphaeroforma arctica JP610</name>
    <dbReference type="NCBI Taxonomy" id="667725"/>
    <lineage>
        <taxon>Eukaryota</taxon>
        <taxon>Ichthyosporea</taxon>
        <taxon>Ichthyophonida</taxon>
        <taxon>Sphaeroforma</taxon>
    </lineage>
</organism>
<dbReference type="Pfam" id="PF01926">
    <property type="entry name" value="MMR_HSR1"/>
    <property type="match status" value="1"/>
</dbReference>
<sequence length="171" mass="18728">MRCFSLKNNARIEPIRISEDDYKRHLKLLANRKGLIVHVVDMLDIPGSIYTGLNAVVGTQNKIVLCVNKTDMLIGKGKDMPEVAERLNTWIHDVIADTQLKNVVDAVFVSAKSGLGFAGLRKSIEKHRNNGSVYFVGCTNAGKSSVVNKLIADFKADAPGSAKRFTTNVTV</sequence>
<evidence type="ECO:0000259" key="1">
    <source>
        <dbReference type="Pfam" id="PF01926"/>
    </source>
</evidence>
<dbReference type="GeneID" id="25916374"/>
<dbReference type="OrthoDB" id="1696305at2759"/>
<dbReference type="InterPro" id="IPR006073">
    <property type="entry name" value="GTP-bd"/>
</dbReference>
<dbReference type="Gene3D" id="3.40.50.300">
    <property type="entry name" value="P-loop containing nucleotide triphosphate hydrolases"/>
    <property type="match status" value="1"/>
</dbReference>
<dbReference type="Proteomes" id="UP000054560">
    <property type="component" value="Unassembled WGS sequence"/>
</dbReference>
<accession>A0A0L0F4K1</accession>
<dbReference type="SUPFAM" id="SSF52540">
    <property type="entry name" value="P-loop containing nucleoside triphosphate hydrolases"/>
    <property type="match status" value="1"/>
</dbReference>
<dbReference type="RefSeq" id="XP_014145494.1">
    <property type="nucleotide sequence ID" value="XM_014290019.1"/>
</dbReference>
<dbReference type="PANTHER" id="PTHR46406:SF1">
    <property type="entry name" value="NITRIC OXIDE-ASSOCIATED PROTEIN 1"/>
    <property type="match status" value="1"/>
</dbReference>
<name>A0A0L0F4K1_9EUKA</name>
<dbReference type="AlphaFoldDB" id="A0A0L0F4K1"/>